<reference evidence="1" key="1">
    <citation type="submission" date="2014-09" db="EMBL/GenBank/DDBJ databases">
        <authorList>
            <person name="Magalhaes I.L.F."/>
            <person name="Oliveira U."/>
            <person name="Santos F.R."/>
            <person name="Vidigal T.H.D.A."/>
            <person name="Brescovit A.D."/>
            <person name="Santos A.J."/>
        </authorList>
    </citation>
    <scope>NUCLEOTIDE SEQUENCE</scope>
    <source>
        <tissue evidence="1">Shoot tissue taken approximately 20 cm above the soil surface</tissue>
    </source>
</reference>
<sequence>MVIYHSCLKGSIIRNDKIPLIHSRCQYTA</sequence>
<accession>A0A0A9HJ30</accession>
<organism evidence="1">
    <name type="scientific">Arundo donax</name>
    <name type="common">Giant reed</name>
    <name type="synonym">Donax arundinaceus</name>
    <dbReference type="NCBI Taxonomy" id="35708"/>
    <lineage>
        <taxon>Eukaryota</taxon>
        <taxon>Viridiplantae</taxon>
        <taxon>Streptophyta</taxon>
        <taxon>Embryophyta</taxon>
        <taxon>Tracheophyta</taxon>
        <taxon>Spermatophyta</taxon>
        <taxon>Magnoliopsida</taxon>
        <taxon>Liliopsida</taxon>
        <taxon>Poales</taxon>
        <taxon>Poaceae</taxon>
        <taxon>PACMAD clade</taxon>
        <taxon>Arundinoideae</taxon>
        <taxon>Arundineae</taxon>
        <taxon>Arundo</taxon>
    </lineage>
</organism>
<protein>
    <submittedName>
        <fullName evidence="1">Uncharacterized protein</fullName>
    </submittedName>
</protein>
<dbReference type="AlphaFoldDB" id="A0A0A9HJ30"/>
<reference evidence="1" key="2">
    <citation type="journal article" date="2015" name="Data Brief">
        <title>Shoot transcriptome of the giant reed, Arundo donax.</title>
        <authorList>
            <person name="Barrero R.A."/>
            <person name="Guerrero F.D."/>
            <person name="Moolhuijzen P."/>
            <person name="Goolsby J.A."/>
            <person name="Tidwell J."/>
            <person name="Bellgard S.E."/>
            <person name="Bellgard M.I."/>
        </authorList>
    </citation>
    <scope>NUCLEOTIDE SEQUENCE</scope>
    <source>
        <tissue evidence="1">Shoot tissue taken approximately 20 cm above the soil surface</tissue>
    </source>
</reference>
<evidence type="ECO:0000313" key="1">
    <source>
        <dbReference type="EMBL" id="JAE34876.1"/>
    </source>
</evidence>
<name>A0A0A9HJ30_ARUDO</name>
<proteinExistence type="predicted"/>
<dbReference type="EMBL" id="GBRH01163020">
    <property type="protein sequence ID" value="JAE34876.1"/>
    <property type="molecule type" value="Transcribed_RNA"/>
</dbReference>